<reference evidence="2" key="1">
    <citation type="journal article" date="2022" name="Mol. Ecol. Resour.">
        <title>The genomes of chicory, endive, great burdock and yacon provide insights into Asteraceae palaeo-polyploidization history and plant inulin production.</title>
        <authorList>
            <person name="Fan W."/>
            <person name="Wang S."/>
            <person name="Wang H."/>
            <person name="Wang A."/>
            <person name="Jiang F."/>
            <person name="Liu H."/>
            <person name="Zhao H."/>
            <person name="Xu D."/>
            <person name="Zhang Y."/>
        </authorList>
    </citation>
    <scope>NUCLEOTIDE SEQUENCE [LARGE SCALE GENOMIC DNA]</scope>
    <source>
        <strain evidence="2">cv. Punajuju</strain>
    </source>
</reference>
<name>A0ACB9F143_CICIN</name>
<reference evidence="1 2" key="2">
    <citation type="journal article" date="2022" name="Mol. Ecol. Resour.">
        <title>The genomes of chicory, endive, great burdock and yacon provide insights into Asteraceae paleo-polyploidization history and plant inulin production.</title>
        <authorList>
            <person name="Fan W."/>
            <person name="Wang S."/>
            <person name="Wang H."/>
            <person name="Wang A."/>
            <person name="Jiang F."/>
            <person name="Liu H."/>
            <person name="Zhao H."/>
            <person name="Xu D."/>
            <person name="Zhang Y."/>
        </authorList>
    </citation>
    <scope>NUCLEOTIDE SEQUENCE [LARGE SCALE GENOMIC DNA]</scope>
    <source>
        <strain evidence="2">cv. Punajuju</strain>
        <tissue evidence="1">Leaves</tissue>
    </source>
</reference>
<accession>A0ACB9F143</accession>
<organism evidence="1 2">
    <name type="scientific">Cichorium intybus</name>
    <name type="common">Chicory</name>
    <dbReference type="NCBI Taxonomy" id="13427"/>
    <lineage>
        <taxon>Eukaryota</taxon>
        <taxon>Viridiplantae</taxon>
        <taxon>Streptophyta</taxon>
        <taxon>Embryophyta</taxon>
        <taxon>Tracheophyta</taxon>
        <taxon>Spermatophyta</taxon>
        <taxon>Magnoliopsida</taxon>
        <taxon>eudicotyledons</taxon>
        <taxon>Gunneridae</taxon>
        <taxon>Pentapetalae</taxon>
        <taxon>asterids</taxon>
        <taxon>campanulids</taxon>
        <taxon>Asterales</taxon>
        <taxon>Asteraceae</taxon>
        <taxon>Cichorioideae</taxon>
        <taxon>Cichorieae</taxon>
        <taxon>Cichoriinae</taxon>
        <taxon>Cichorium</taxon>
    </lineage>
</organism>
<proteinExistence type="predicted"/>
<gene>
    <name evidence="1" type="ORF">L2E82_14697</name>
</gene>
<sequence>MDRIYMWMKKKKLFVIRKCIKCYPFKCYPLSFTRRKETTMLPTSDLHRKLATTPPPDNDLLPAMTPPPDDENETPSLLSPNRVHLSLDFCD</sequence>
<protein>
    <submittedName>
        <fullName evidence="1">Uncharacterized protein</fullName>
    </submittedName>
</protein>
<evidence type="ECO:0000313" key="1">
    <source>
        <dbReference type="EMBL" id="KAI3764686.1"/>
    </source>
</evidence>
<dbReference type="Proteomes" id="UP001055811">
    <property type="component" value="Linkage Group LG03"/>
</dbReference>
<evidence type="ECO:0000313" key="2">
    <source>
        <dbReference type="Proteomes" id="UP001055811"/>
    </source>
</evidence>
<keyword evidence="2" id="KW-1185">Reference proteome</keyword>
<comment type="caution">
    <text evidence="1">The sequence shown here is derived from an EMBL/GenBank/DDBJ whole genome shotgun (WGS) entry which is preliminary data.</text>
</comment>
<dbReference type="EMBL" id="CM042011">
    <property type="protein sequence ID" value="KAI3764686.1"/>
    <property type="molecule type" value="Genomic_DNA"/>
</dbReference>